<keyword evidence="1 4" id="KW-0732">Signal</keyword>
<dbReference type="Proteomes" id="UP000694404">
    <property type="component" value="Unplaced"/>
</dbReference>
<feature type="signal peptide" evidence="4">
    <location>
        <begin position="1"/>
        <end position="25"/>
    </location>
</feature>
<evidence type="ECO:0000259" key="5">
    <source>
        <dbReference type="Pfam" id="PF07686"/>
    </source>
</evidence>
<dbReference type="InterPro" id="IPR052314">
    <property type="entry name" value="Immune_rcpt_domain"/>
</dbReference>
<dbReference type="Gene3D" id="2.60.40.10">
    <property type="entry name" value="Immunoglobulins"/>
    <property type="match status" value="1"/>
</dbReference>
<dbReference type="Pfam" id="PF07686">
    <property type="entry name" value="V-set"/>
    <property type="match status" value="1"/>
</dbReference>
<dbReference type="GeneTree" id="ENSGT00940000153835"/>
<dbReference type="GO" id="GO:0038023">
    <property type="term" value="F:signaling receptor activity"/>
    <property type="evidence" value="ECO:0007669"/>
    <property type="project" value="TreeGrafter"/>
</dbReference>
<dbReference type="Ensembl" id="ENSCABT00000013526.1">
    <property type="protein sequence ID" value="ENSCABP00000012331.1"/>
    <property type="gene ID" value="ENSCABG00000009242.1"/>
</dbReference>
<protein>
    <recommendedName>
        <fullName evidence="5">Immunoglobulin V-set domain-containing protein</fullName>
    </recommendedName>
</protein>
<name>A0A8C0GQQ1_CHEAB</name>
<reference evidence="6" key="2">
    <citation type="submission" date="2025-09" db="UniProtKB">
        <authorList>
            <consortium name="Ensembl"/>
        </authorList>
    </citation>
    <scope>IDENTIFICATION</scope>
</reference>
<dbReference type="PANTHER" id="PTHR16423">
    <property type="entry name" value="TREM-LIKE TRANSCRIPT PROTEIN"/>
    <property type="match status" value="1"/>
</dbReference>
<keyword evidence="2" id="KW-1015">Disulfide bond</keyword>
<proteinExistence type="predicted"/>
<sequence>MSLPSVWEVVSSCLHFLSLIHFLISVPLPFPDLEMVRRVQGGAFTTMCHYNQHEYSQREKFWCKELSDLECRTIVQSSPAAGRNSLKPPNARVSLKDLGIGWISVSMTELRVEDSGIYWCGVSYHMKIIPLKKIKVAVSYEGELQISEEQVGTQISSNKVEESGEDE</sequence>
<dbReference type="PANTHER" id="PTHR16423:SF6">
    <property type="entry name" value="TRIGGERING RECEPTOR EXPRESSED ON MYELOID CELLS 2-RELATED"/>
    <property type="match status" value="1"/>
</dbReference>
<keyword evidence="3" id="KW-0393">Immunoglobulin domain</keyword>
<reference evidence="6" key="1">
    <citation type="submission" date="2025-08" db="UniProtKB">
        <authorList>
            <consortium name="Ensembl"/>
        </authorList>
    </citation>
    <scope>IDENTIFICATION</scope>
</reference>
<dbReference type="InterPro" id="IPR013783">
    <property type="entry name" value="Ig-like_fold"/>
</dbReference>
<keyword evidence="7" id="KW-1185">Reference proteome</keyword>
<evidence type="ECO:0000313" key="7">
    <source>
        <dbReference type="Proteomes" id="UP000694404"/>
    </source>
</evidence>
<evidence type="ECO:0000256" key="1">
    <source>
        <dbReference type="ARBA" id="ARBA00022729"/>
    </source>
</evidence>
<dbReference type="InterPro" id="IPR013106">
    <property type="entry name" value="Ig_V-set"/>
</dbReference>
<accession>A0A8C0GQQ1</accession>
<feature type="chain" id="PRO_5034084134" description="Immunoglobulin V-set domain-containing protein" evidence="4">
    <location>
        <begin position="26"/>
        <end position="167"/>
    </location>
</feature>
<dbReference type="SUPFAM" id="SSF48726">
    <property type="entry name" value="Immunoglobulin"/>
    <property type="match status" value="1"/>
</dbReference>
<organism evidence="6 7">
    <name type="scientific">Chelonoidis abingdonii</name>
    <name type="common">Abingdon island giant tortoise</name>
    <name type="synonym">Testudo abingdonii</name>
    <dbReference type="NCBI Taxonomy" id="106734"/>
    <lineage>
        <taxon>Eukaryota</taxon>
        <taxon>Metazoa</taxon>
        <taxon>Chordata</taxon>
        <taxon>Craniata</taxon>
        <taxon>Vertebrata</taxon>
        <taxon>Euteleostomi</taxon>
        <taxon>Archelosauria</taxon>
        <taxon>Testudinata</taxon>
        <taxon>Testudines</taxon>
        <taxon>Cryptodira</taxon>
        <taxon>Durocryptodira</taxon>
        <taxon>Testudinoidea</taxon>
        <taxon>Testudinidae</taxon>
        <taxon>Chelonoidis</taxon>
    </lineage>
</organism>
<evidence type="ECO:0000256" key="4">
    <source>
        <dbReference type="SAM" id="SignalP"/>
    </source>
</evidence>
<dbReference type="GO" id="GO:0009986">
    <property type="term" value="C:cell surface"/>
    <property type="evidence" value="ECO:0007669"/>
    <property type="project" value="TreeGrafter"/>
</dbReference>
<dbReference type="AlphaFoldDB" id="A0A8C0GQQ1"/>
<dbReference type="OMA" id="ARIHDDS"/>
<evidence type="ECO:0000256" key="2">
    <source>
        <dbReference type="ARBA" id="ARBA00023157"/>
    </source>
</evidence>
<evidence type="ECO:0000313" key="6">
    <source>
        <dbReference type="Ensembl" id="ENSCABP00000012331.1"/>
    </source>
</evidence>
<feature type="domain" description="Immunoglobulin V-set" evidence="5">
    <location>
        <begin position="38"/>
        <end position="138"/>
    </location>
</feature>
<dbReference type="InterPro" id="IPR036179">
    <property type="entry name" value="Ig-like_dom_sf"/>
</dbReference>
<evidence type="ECO:0000256" key="3">
    <source>
        <dbReference type="ARBA" id="ARBA00023319"/>
    </source>
</evidence>